<accession>A0A3M0G620</accession>
<comment type="caution">
    <text evidence="1">The sequence shown here is derived from an EMBL/GenBank/DDBJ whole genome shotgun (WGS) entry which is preliminary data.</text>
</comment>
<evidence type="ECO:0000313" key="2">
    <source>
        <dbReference type="Proteomes" id="UP000281985"/>
    </source>
</evidence>
<name>A0A3M0G620_9FLAO</name>
<dbReference type="EMBL" id="REFV01000005">
    <property type="protein sequence ID" value="RMB60490.1"/>
    <property type="molecule type" value="Genomic_DNA"/>
</dbReference>
<keyword evidence="2" id="KW-1185">Reference proteome</keyword>
<protein>
    <submittedName>
        <fullName evidence="1">Uncharacterized protein</fullName>
    </submittedName>
</protein>
<sequence>MGFDNGEWVTWSDVFAKAQFNASKSVLRFKLVDKTNEINTKIYLLVGNKLNTRIPVFTGMTKHIL</sequence>
<dbReference type="Proteomes" id="UP000281985">
    <property type="component" value="Unassembled WGS sequence"/>
</dbReference>
<reference evidence="1 2" key="1">
    <citation type="submission" date="2018-10" db="EMBL/GenBank/DDBJ databases">
        <title>Dokdonia luteus sp. nov., isolated from sea water.</title>
        <authorList>
            <person name="Zhou L.Y."/>
            <person name="Du Z.J."/>
        </authorList>
    </citation>
    <scope>NUCLEOTIDE SEQUENCE [LARGE SCALE GENOMIC DNA]</scope>
    <source>
        <strain evidence="1 2">SH27</strain>
    </source>
</reference>
<organism evidence="1 2">
    <name type="scientific">Dokdonia sinensis</name>
    <dbReference type="NCBI Taxonomy" id="2479847"/>
    <lineage>
        <taxon>Bacteria</taxon>
        <taxon>Pseudomonadati</taxon>
        <taxon>Bacteroidota</taxon>
        <taxon>Flavobacteriia</taxon>
        <taxon>Flavobacteriales</taxon>
        <taxon>Flavobacteriaceae</taxon>
        <taxon>Dokdonia</taxon>
    </lineage>
</organism>
<gene>
    <name evidence="1" type="ORF">EAX61_06620</name>
</gene>
<proteinExistence type="predicted"/>
<dbReference type="AlphaFoldDB" id="A0A3M0G620"/>
<evidence type="ECO:0000313" key="1">
    <source>
        <dbReference type="EMBL" id="RMB60490.1"/>
    </source>
</evidence>